<accession>A0A1I0QM93</accession>
<dbReference type="AlphaFoldDB" id="A0A1I0QM93"/>
<dbReference type="STRING" id="99656.SAMN05421659_108143"/>
<evidence type="ECO:0000313" key="9">
    <source>
        <dbReference type="Proteomes" id="UP000199701"/>
    </source>
</evidence>
<evidence type="ECO:0000256" key="5">
    <source>
        <dbReference type="ARBA" id="ARBA00023136"/>
    </source>
</evidence>
<evidence type="ECO:0000256" key="2">
    <source>
        <dbReference type="ARBA" id="ARBA00022692"/>
    </source>
</evidence>
<dbReference type="GO" id="GO:0051301">
    <property type="term" value="P:cell division"/>
    <property type="evidence" value="ECO:0007669"/>
    <property type="project" value="UniProtKB-KW"/>
</dbReference>
<proteinExistence type="predicted"/>
<feature type="transmembrane region" description="Helical" evidence="7">
    <location>
        <begin position="122"/>
        <end position="140"/>
    </location>
</feature>
<feature type="transmembrane region" description="Helical" evidence="7">
    <location>
        <begin position="368"/>
        <end position="392"/>
    </location>
</feature>
<feature type="transmembrane region" description="Helical" evidence="7">
    <location>
        <begin position="6"/>
        <end position="23"/>
    </location>
</feature>
<feature type="region of interest" description="Disordered" evidence="6">
    <location>
        <begin position="433"/>
        <end position="455"/>
    </location>
</feature>
<evidence type="ECO:0000256" key="7">
    <source>
        <dbReference type="SAM" id="Phobius"/>
    </source>
</evidence>
<feature type="transmembrane region" description="Helical" evidence="7">
    <location>
        <begin position="97"/>
        <end position="116"/>
    </location>
</feature>
<keyword evidence="8" id="KW-0132">Cell division</keyword>
<dbReference type="PANTHER" id="PTHR30474:SF3">
    <property type="entry name" value="PEPTIDOGLYCAN GLYCOSYLTRANSFERASE RODA"/>
    <property type="match status" value="1"/>
</dbReference>
<protein>
    <submittedName>
        <fullName evidence="8">Cell division protein FtsW</fullName>
    </submittedName>
</protein>
<name>A0A1I0QM93_9FIRM</name>
<dbReference type="PANTHER" id="PTHR30474">
    <property type="entry name" value="CELL CYCLE PROTEIN"/>
    <property type="match status" value="1"/>
</dbReference>
<sequence>MKEIFFELSKYIFAFLLMYYTYASYRGSTIHNENKRRYIYKLQNFIMFTFHFMGYLILYLQEENIDYAILYLEQFVFLFVIIAIYDNVYPKASRLLINNMCMLMSIGFIMLARLSYDKCVKQFMIAVAGTIIAFFIPWLLKKVRSFRRFAWLYCIVGLALLVSVLLGSRIFGANLVLTIGVVSVQPAEFVKIIFVMFIASMFNKSTDFKQIVITTVVAGAHVLILVASNDLGAALIFFVVYLMMLYEATKKTMYLLGGLVAGSVSACVAYELFSHVRTRVLIWLDPWTYIDDQGYQITQSLFSIGMGSWFGVGLCSGMPYKIPVAEKDFMFSAITEEFGVVFSVCIILICLNCLMLMMNIASMCKTNFYRLVAVGLAVTYGFQVFLTVGGVMKLIPLTGVTLPFVSYGGSSMISSIILFAIINGMYIMRQDEGESNEADKKTGKVKINEKEKNRK</sequence>
<feature type="transmembrane region" description="Helical" evidence="7">
    <location>
        <begin position="211"/>
        <end position="241"/>
    </location>
</feature>
<dbReference type="GO" id="GO:0005886">
    <property type="term" value="C:plasma membrane"/>
    <property type="evidence" value="ECO:0007669"/>
    <property type="project" value="TreeGrafter"/>
</dbReference>
<keyword evidence="4 7" id="KW-1133">Transmembrane helix</keyword>
<organism evidence="8 9">
    <name type="scientific">[Clostridium] fimetarium</name>
    <dbReference type="NCBI Taxonomy" id="99656"/>
    <lineage>
        <taxon>Bacteria</taxon>
        <taxon>Bacillati</taxon>
        <taxon>Bacillota</taxon>
        <taxon>Clostridia</taxon>
        <taxon>Lachnospirales</taxon>
        <taxon>Lachnospiraceae</taxon>
    </lineage>
</organism>
<evidence type="ECO:0000313" key="8">
    <source>
        <dbReference type="EMBL" id="SEW28320.1"/>
    </source>
</evidence>
<feature type="transmembrane region" description="Helical" evidence="7">
    <location>
        <begin position="152"/>
        <end position="171"/>
    </location>
</feature>
<evidence type="ECO:0000256" key="6">
    <source>
        <dbReference type="SAM" id="MobiDB-lite"/>
    </source>
</evidence>
<evidence type="ECO:0000256" key="4">
    <source>
        <dbReference type="ARBA" id="ARBA00022989"/>
    </source>
</evidence>
<feature type="transmembrane region" description="Helical" evidence="7">
    <location>
        <begin position="404"/>
        <end position="426"/>
    </location>
</feature>
<feature type="transmembrane region" description="Helical" evidence="7">
    <location>
        <begin position="177"/>
        <end position="199"/>
    </location>
</feature>
<comment type="subcellular location">
    <subcellularLocation>
        <location evidence="1">Membrane</location>
        <topology evidence="1">Multi-pass membrane protein</topology>
    </subcellularLocation>
</comment>
<feature type="transmembrane region" description="Helical" evidence="7">
    <location>
        <begin position="44"/>
        <end position="61"/>
    </location>
</feature>
<keyword evidence="8" id="KW-0131">Cell cycle</keyword>
<evidence type="ECO:0000256" key="3">
    <source>
        <dbReference type="ARBA" id="ARBA00022960"/>
    </source>
</evidence>
<feature type="transmembrane region" description="Helical" evidence="7">
    <location>
        <begin position="340"/>
        <end position="361"/>
    </location>
</feature>
<dbReference type="InterPro" id="IPR001182">
    <property type="entry name" value="FtsW/RodA"/>
</dbReference>
<dbReference type="GO" id="GO:0032153">
    <property type="term" value="C:cell division site"/>
    <property type="evidence" value="ECO:0007669"/>
    <property type="project" value="TreeGrafter"/>
</dbReference>
<keyword evidence="5 7" id="KW-0472">Membrane</keyword>
<feature type="transmembrane region" description="Helical" evidence="7">
    <location>
        <begin position="253"/>
        <end position="273"/>
    </location>
</feature>
<keyword evidence="2 7" id="KW-0812">Transmembrane</keyword>
<dbReference type="Proteomes" id="UP000199701">
    <property type="component" value="Unassembled WGS sequence"/>
</dbReference>
<feature type="transmembrane region" description="Helical" evidence="7">
    <location>
        <begin position="67"/>
        <end position="85"/>
    </location>
</feature>
<gene>
    <name evidence="8" type="ORF">SAMN05421659_108143</name>
</gene>
<keyword evidence="9" id="KW-1185">Reference proteome</keyword>
<evidence type="ECO:0000256" key="1">
    <source>
        <dbReference type="ARBA" id="ARBA00004141"/>
    </source>
</evidence>
<dbReference type="OrthoDB" id="9812661at2"/>
<dbReference type="GO" id="GO:0008360">
    <property type="term" value="P:regulation of cell shape"/>
    <property type="evidence" value="ECO:0007669"/>
    <property type="project" value="UniProtKB-KW"/>
</dbReference>
<feature type="transmembrane region" description="Helical" evidence="7">
    <location>
        <begin position="301"/>
        <end position="320"/>
    </location>
</feature>
<dbReference type="RefSeq" id="WP_092454159.1">
    <property type="nucleotide sequence ID" value="NZ_FOJI01000008.1"/>
</dbReference>
<dbReference type="Pfam" id="PF01098">
    <property type="entry name" value="FTSW_RODA_SPOVE"/>
    <property type="match status" value="1"/>
</dbReference>
<reference evidence="8 9" key="1">
    <citation type="submission" date="2016-10" db="EMBL/GenBank/DDBJ databases">
        <authorList>
            <person name="de Groot N.N."/>
        </authorList>
    </citation>
    <scope>NUCLEOTIDE SEQUENCE [LARGE SCALE GENOMIC DNA]</scope>
    <source>
        <strain evidence="8 9">DSM 9179</strain>
    </source>
</reference>
<keyword evidence="3" id="KW-0133">Cell shape</keyword>
<dbReference type="GO" id="GO:0015648">
    <property type="term" value="F:lipid-linked peptidoglycan transporter activity"/>
    <property type="evidence" value="ECO:0007669"/>
    <property type="project" value="TreeGrafter"/>
</dbReference>
<dbReference type="EMBL" id="FOJI01000008">
    <property type="protein sequence ID" value="SEW28320.1"/>
    <property type="molecule type" value="Genomic_DNA"/>
</dbReference>